<reference evidence="2 3" key="1">
    <citation type="submission" date="2019-04" db="EMBL/GenBank/DDBJ databases">
        <title>An improved genome assembly and genetic linkage map for asparagus bean, Vigna unguiculata ssp. sesquipedialis.</title>
        <authorList>
            <person name="Xia Q."/>
            <person name="Zhang R."/>
            <person name="Dong Y."/>
        </authorList>
    </citation>
    <scope>NUCLEOTIDE SEQUENCE [LARGE SCALE GENOMIC DNA]</scope>
    <source>
        <tissue evidence="2">Leaf</tissue>
    </source>
</reference>
<gene>
    <name evidence="2" type="ORF">DEO72_LG5g3246</name>
</gene>
<evidence type="ECO:0000313" key="2">
    <source>
        <dbReference type="EMBL" id="QCD95153.1"/>
    </source>
</evidence>
<dbReference type="AlphaFoldDB" id="A0A4D6M339"/>
<name>A0A4D6M339_VIGUN</name>
<dbReference type="Proteomes" id="UP000501690">
    <property type="component" value="Linkage Group LG5"/>
</dbReference>
<dbReference type="EMBL" id="CP039349">
    <property type="protein sequence ID" value="QCD95153.1"/>
    <property type="molecule type" value="Genomic_DNA"/>
</dbReference>
<keyword evidence="3" id="KW-1185">Reference proteome</keyword>
<evidence type="ECO:0000313" key="3">
    <source>
        <dbReference type="Proteomes" id="UP000501690"/>
    </source>
</evidence>
<accession>A0A4D6M339</accession>
<feature type="region of interest" description="Disordered" evidence="1">
    <location>
        <begin position="41"/>
        <end position="77"/>
    </location>
</feature>
<proteinExistence type="predicted"/>
<feature type="compositionally biased region" description="Basic and acidic residues" evidence="1">
    <location>
        <begin position="41"/>
        <end position="62"/>
    </location>
</feature>
<protein>
    <submittedName>
        <fullName evidence="2">Uncharacterized protein</fullName>
    </submittedName>
</protein>
<organism evidence="2 3">
    <name type="scientific">Vigna unguiculata</name>
    <name type="common">Cowpea</name>
    <dbReference type="NCBI Taxonomy" id="3917"/>
    <lineage>
        <taxon>Eukaryota</taxon>
        <taxon>Viridiplantae</taxon>
        <taxon>Streptophyta</taxon>
        <taxon>Embryophyta</taxon>
        <taxon>Tracheophyta</taxon>
        <taxon>Spermatophyta</taxon>
        <taxon>Magnoliopsida</taxon>
        <taxon>eudicotyledons</taxon>
        <taxon>Gunneridae</taxon>
        <taxon>Pentapetalae</taxon>
        <taxon>rosids</taxon>
        <taxon>fabids</taxon>
        <taxon>Fabales</taxon>
        <taxon>Fabaceae</taxon>
        <taxon>Papilionoideae</taxon>
        <taxon>50 kb inversion clade</taxon>
        <taxon>NPAAA clade</taxon>
        <taxon>indigoferoid/millettioid clade</taxon>
        <taxon>Phaseoleae</taxon>
        <taxon>Vigna</taxon>
    </lineage>
</organism>
<evidence type="ECO:0000256" key="1">
    <source>
        <dbReference type="SAM" id="MobiDB-lite"/>
    </source>
</evidence>
<sequence>MLALVVDTSAHPRAAHPRAMCYKCYNGSIFPHHKASPPFRLGKDTKQEQEQRGISLRRDPSRLGELSARSKLKSWPPGRPWAKKAWVTLRQTRLGESDSPGKGLREALTLDHKAQQLERWTGKMEQKTKLRLSGLVRDEEANPSRTLLAAEGNDYVSVKECK</sequence>